<accession>A0A840I828</accession>
<reference evidence="3 4" key="1">
    <citation type="submission" date="2020-08" db="EMBL/GenBank/DDBJ databases">
        <title>Genomic Encyclopedia of Archaeal and Bacterial Type Strains, Phase II (KMG-II): from individual species to whole genera.</title>
        <authorList>
            <person name="Goeker M."/>
        </authorList>
    </citation>
    <scope>NUCLEOTIDE SEQUENCE [LARGE SCALE GENOMIC DNA]</scope>
    <source>
        <strain evidence="3 4">DSM 23288</strain>
    </source>
</reference>
<dbReference type="Pfam" id="PF13548">
    <property type="entry name" value="DUF4126"/>
    <property type="match status" value="1"/>
</dbReference>
<keyword evidence="4" id="KW-1185">Reference proteome</keyword>
<comment type="caution">
    <text evidence="3">The sequence shown here is derived from an EMBL/GenBank/DDBJ whole genome shotgun (WGS) entry which is preliminary data.</text>
</comment>
<keyword evidence="1" id="KW-0812">Transmembrane</keyword>
<evidence type="ECO:0000259" key="2">
    <source>
        <dbReference type="Pfam" id="PF13548"/>
    </source>
</evidence>
<gene>
    <name evidence="3" type="ORF">BDZ31_000632</name>
</gene>
<sequence length="196" mass="20377">MTLFLAICLGIGLALGVGLRPFLPALLIGALARGDIGIDFSGTDLSFLESPAFLLALLLGVIALVIAERRLGPDRVEAGPAGAVVAGVALGLGALYFAGALADDDYAWWPGIVGGLLCAALAVATARVFFRRTRARLDAEAQRALPVYAEGAGLVIAGLSILFAPLALIALAFVAWLLLGQRRREGQKYAGLRVLR</sequence>
<evidence type="ECO:0000313" key="3">
    <source>
        <dbReference type="EMBL" id="MBB4661059.1"/>
    </source>
</evidence>
<evidence type="ECO:0000256" key="1">
    <source>
        <dbReference type="SAM" id="Phobius"/>
    </source>
</evidence>
<evidence type="ECO:0000313" key="4">
    <source>
        <dbReference type="Proteomes" id="UP000585272"/>
    </source>
</evidence>
<dbReference type="Proteomes" id="UP000585272">
    <property type="component" value="Unassembled WGS sequence"/>
</dbReference>
<feature type="transmembrane region" description="Helical" evidence="1">
    <location>
        <begin position="79"/>
        <end position="102"/>
    </location>
</feature>
<feature type="transmembrane region" description="Helical" evidence="1">
    <location>
        <begin position="108"/>
        <end position="130"/>
    </location>
</feature>
<feature type="transmembrane region" description="Helical" evidence="1">
    <location>
        <begin position="151"/>
        <end position="179"/>
    </location>
</feature>
<keyword evidence="1" id="KW-0472">Membrane</keyword>
<proteinExistence type="predicted"/>
<name>A0A840I828_9ACTN</name>
<dbReference type="RefSeq" id="WP_183338896.1">
    <property type="nucleotide sequence ID" value="NZ_JACHNU010000001.1"/>
</dbReference>
<keyword evidence="1" id="KW-1133">Transmembrane helix</keyword>
<dbReference type="AlphaFoldDB" id="A0A840I828"/>
<dbReference type="EMBL" id="JACHNU010000001">
    <property type="protein sequence ID" value="MBB4661059.1"/>
    <property type="molecule type" value="Genomic_DNA"/>
</dbReference>
<feature type="transmembrane region" description="Helical" evidence="1">
    <location>
        <begin position="50"/>
        <end position="67"/>
    </location>
</feature>
<feature type="domain" description="DUF4126" evidence="2">
    <location>
        <begin position="7"/>
        <end position="178"/>
    </location>
</feature>
<organism evidence="3 4">
    <name type="scientific">Conexibacter arvalis</name>
    <dbReference type="NCBI Taxonomy" id="912552"/>
    <lineage>
        <taxon>Bacteria</taxon>
        <taxon>Bacillati</taxon>
        <taxon>Actinomycetota</taxon>
        <taxon>Thermoleophilia</taxon>
        <taxon>Solirubrobacterales</taxon>
        <taxon>Conexibacteraceae</taxon>
        <taxon>Conexibacter</taxon>
    </lineage>
</organism>
<protein>
    <recommendedName>
        <fullName evidence="2">DUF4126 domain-containing protein</fullName>
    </recommendedName>
</protein>
<dbReference type="InterPro" id="IPR025196">
    <property type="entry name" value="DUF4126"/>
</dbReference>